<dbReference type="InterPro" id="IPR008930">
    <property type="entry name" value="Terpenoid_cyclase/PrenylTrfase"/>
</dbReference>
<keyword evidence="2" id="KW-0479">Metal-binding</keyword>
<dbReference type="SUPFAM" id="SSF48576">
    <property type="entry name" value="Terpenoid synthases"/>
    <property type="match status" value="1"/>
</dbReference>
<evidence type="ECO:0000313" key="8">
    <source>
        <dbReference type="Proteomes" id="UP001324115"/>
    </source>
</evidence>
<dbReference type="Pfam" id="PF01397">
    <property type="entry name" value="Terpene_synth"/>
    <property type="match status" value="1"/>
</dbReference>
<evidence type="ECO:0000256" key="4">
    <source>
        <dbReference type="ARBA" id="ARBA00023239"/>
    </source>
</evidence>
<dbReference type="GO" id="GO:0010333">
    <property type="term" value="F:terpene synthase activity"/>
    <property type="evidence" value="ECO:0007669"/>
    <property type="project" value="InterPro"/>
</dbReference>
<dbReference type="FunFam" id="1.10.600.10:FF:000007">
    <property type="entry name" value="Isoprene synthase, chloroplastic"/>
    <property type="match status" value="1"/>
</dbReference>
<dbReference type="Gene3D" id="1.10.600.10">
    <property type="entry name" value="Farnesyl Diphosphate Synthase"/>
    <property type="match status" value="1"/>
</dbReference>
<comment type="caution">
    <text evidence="7">The sequence shown here is derived from an EMBL/GenBank/DDBJ whole genome shotgun (WGS) entry which is preliminary data.</text>
</comment>
<evidence type="ECO:0000256" key="3">
    <source>
        <dbReference type="ARBA" id="ARBA00022842"/>
    </source>
</evidence>
<organism evidence="7 8">
    <name type="scientific">Quercus rubra</name>
    <name type="common">Northern red oak</name>
    <name type="synonym">Quercus borealis</name>
    <dbReference type="NCBI Taxonomy" id="3512"/>
    <lineage>
        <taxon>Eukaryota</taxon>
        <taxon>Viridiplantae</taxon>
        <taxon>Streptophyta</taxon>
        <taxon>Embryophyta</taxon>
        <taxon>Tracheophyta</taxon>
        <taxon>Spermatophyta</taxon>
        <taxon>Magnoliopsida</taxon>
        <taxon>eudicotyledons</taxon>
        <taxon>Gunneridae</taxon>
        <taxon>Pentapetalae</taxon>
        <taxon>rosids</taxon>
        <taxon>fabids</taxon>
        <taxon>Fagales</taxon>
        <taxon>Fagaceae</taxon>
        <taxon>Quercus</taxon>
    </lineage>
</organism>
<dbReference type="InterPro" id="IPR008949">
    <property type="entry name" value="Isoprenoid_synthase_dom_sf"/>
</dbReference>
<name>A0AAN7IIB6_QUERU</name>
<keyword evidence="4" id="KW-0456">Lyase</keyword>
<evidence type="ECO:0000313" key="7">
    <source>
        <dbReference type="EMBL" id="KAK4572326.1"/>
    </source>
</evidence>
<accession>A0AAN7IIB6</accession>
<dbReference type="InterPro" id="IPR036965">
    <property type="entry name" value="Terpene_synth_N_sf"/>
</dbReference>
<dbReference type="Gene3D" id="1.50.10.130">
    <property type="entry name" value="Terpene synthase, N-terminal domain"/>
    <property type="match status" value="2"/>
</dbReference>
<evidence type="ECO:0000256" key="2">
    <source>
        <dbReference type="ARBA" id="ARBA00022723"/>
    </source>
</evidence>
<dbReference type="Pfam" id="PF03936">
    <property type="entry name" value="Terpene_synth_C"/>
    <property type="match status" value="1"/>
</dbReference>
<proteinExistence type="predicted"/>
<dbReference type="PANTHER" id="PTHR31225:SF9">
    <property type="entry name" value="TERPENE SYNTHASE 10"/>
    <property type="match status" value="1"/>
</dbReference>
<sequence length="555" mass="64000">MALNLLASLPICNFSRLPPIPSKGPISLVKSRSGIVVQCMPASKISNSSTTLRRSANYQPSDWHYDFIQSLRNEYTGESCTRQNNMLKEQERMMLHKVVDPLEQLELIDILQRLGISYHFEGEIKRILEGLNNNIDHEVFNTFTDQRGSFKACLCEDTKSMLSLYEASFLSIENENILEEAREFSTKHLEEYVMQNKDTNLSALVSHSLELPLHRRMLRLEQRWFIDIYRSREDMNPILLELAELDFNMVQAVYQEELKQLSRWWKSTGLAGNLSFVRDRLLECFLWSVGFIFQPQFGNCRRMSTKCNALITTIDDIYDVYGTLDELELFTYAIERWDVNAMNGLPDYMKTSFFALHNSVNEMAFDTLKEQGINIVPYLKKVWADLCRSYLLEAKWYNSGYTPSLQEYIENASISIAGPNQMGNLGLLEQVPNIIRWSSLISRLENDLGTSPDELKRGDVPKSIQCYMNETGASEEDAREYIRCMISATWKKMNECIATSSLLSQTFIEMTFNAPRMTYFMYHHGDGHGVGNHKIKDCILSLLVQSIPLKKNSCD</sequence>
<dbReference type="GO" id="GO:0016102">
    <property type="term" value="P:diterpenoid biosynthetic process"/>
    <property type="evidence" value="ECO:0007669"/>
    <property type="project" value="InterPro"/>
</dbReference>
<keyword evidence="8" id="KW-1185">Reference proteome</keyword>
<dbReference type="InterPro" id="IPR034741">
    <property type="entry name" value="Terpene_cyclase-like_1_C"/>
</dbReference>
<evidence type="ECO:0000259" key="6">
    <source>
        <dbReference type="Pfam" id="PF03936"/>
    </source>
</evidence>
<dbReference type="PANTHER" id="PTHR31225">
    <property type="entry name" value="OS04G0344100 PROTEIN-RELATED"/>
    <property type="match status" value="1"/>
</dbReference>
<gene>
    <name evidence="7" type="ORF">RGQ29_030669</name>
</gene>
<dbReference type="CDD" id="cd00684">
    <property type="entry name" value="Terpene_cyclase_plant_C1"/>
    <property type="match status" value="1"/>
</dbReference>
<dbReference type="InterPro" id="IPR044814">
    <property type="entry name" value="Terpene_cyclase_plant_C1"/>
</dbReference>
<dbReference type="GO" id="GO:0000287">
    <property type="term" value="F:magnesium ion binding"/>
    <property type="evidence" value="ECO:0007669"/>
    <property type="project" value="InterPro"/>
</dbReference>
<evidence type="ECO:0000256" key="1">
    <source>
        <dbReference type="ARBA" id="ARBA00001946"/>
    </source>
</evidence>
<dbReference type="EMBL" id="JAXUIC010000009">
    <property type="protein sequence ID" value="KAK4572326.1"/>
    <property type="molecule type" value="Genomic_DNA"/>
</dbReference>
<comment type="cofactor">
    <cofactor evidence="1">
        <name>Mg(2+)</name>
        <dbReference type="ChEBI" id="CHEBI:18420"/>
    </cofactor>
</comment>
<evidence type="ECO:0000259" key="5">
    <source>
        <dbReference type="Pfam" id="PF01397"/>
    </source>
</evidence>
<dbReference type="InterPro" id="IPR001906">
    <property type="entry name" value="Terpene_synth_N"/>
</dbReference>
<dbReference type="SFLD" id="SFLDG01019">
    <property type="entry name" value="Terpene_Cyclase_Like_1_C_Termi"/>
    <property type="match status" value="1"/>
</dbReference>
<dbReference type="SFLD" id="SFLDS00005">
    <property type="entry name" value="Isoprenoid_Synthase_Type_I"/>
    <property type="match status" value="1"/>
</dbReference>
<dbReference type="AlphaFoldDB" id="A0AAN7IIB6"/>
<dbReference type="InterPro" id="IPR005630">
    <property type="entry name" value="Terpene_synthase_metal-bd"/>
</dbReference>
<keyword evidence="3" id="KW-0460">Magnesium</keyword>
<feature type="domain" description="Terpene synthase N-terminal" evidence="5">
    <location>
        <begin position="134"/>
        <end position="209"/>
    </location>
</feature>
<feature type="domain" description="Terpene synthase metal-binding" evidence="6">
    <location>
        <begin position="266"/>
        <end position="492"/>
    </location>
</feature>
<protein>
    <submittedName>
        <fullName evidence="7">Uncharacterized protein</fullName>
    </submittedName>
</protein>
<dbReference type="SUPFAM" id="SSF48239">
    <property type="entry name" value="Terpenoid cyclases/Protein prenyltransferases"/>
    <property type="match status" value="1"/>
</dbReference>
<dbReference type="Proteomes" id="UP001324115">
    <property type="component" value="Unassembled WGS sequence"/>
</dbReference>
<reference evidence="7 8" key="1">
    <citation type="journal article" date="2023" name="G3 (Bethesda)">
        <title>A haplotype-resolved chromosome-scale genome for Quercus rubra L. provides insights into the genetics of adaptive traits for red oak species.</title>
        <authorList>
            <person name="Kapoor B."/>
            <person name="Jenkins J."/>
            <person name="Schmutz J."/>
            <person name="Zhebentyayeva T."/>
            <person name="Kuelheim C."/>
            <person name="Coggeshall M."/>
            <person name="Heim C."/>
            <person name="Lasky J.R."/>
            <person name="Leites L."/>
            <person name="Islam-Faridi N."/>
            <person name="Romero-Severson J."/>
            <person name="DeLeo V.L."/>
            <person name="Lucas S.M."/>
            <person name="Lazic D."/>
            <person name="Gailing O."/>
            <person name="Carlson J."/>
            <person name="Staton M."/>
        </authorList>
    </citation>
    <scope>NUCLEOTIDE SEQUENCE [LARGE SCALE GENOMIC DNA]</scope>
    <source>
        <strain evidence="7">Pseudo-F2</strain>
    </source>
</reference>
<dbReference type="InterPro" id="IPR050148">
    <property type="entry name" value="Terpene_synthase-like"/>
</dbReference>